<organism evidence="1 2">
    <name type="scientific">Streptomyces globisporus</name>
    <dbReference type="NCBI Taxonomy" id="1908"/>
    <lineage>
        <taxon>Bacteria</taxon>
        <taxon>Bacillati</taxon>
        <taxon>Actinomycetota</taxon>
        <taxon>Actinomycetes</taxon>
        <taxon>Kitasatosporales</taxon>
        <taxon>Streptomycetaceae</taxon>
        <taxon>Streptomyces</taxon>
    </lineage>
</organism>
<evidence type="ECO:0000313" key="2">
    <source>
        <dbReference type="Proteomes" id="UP000285596"/>
    </source>
</evidence>
<evidence type="ECO:0000313" key="1">
    <source>
        <dbReference type="EMBL" id="ROV70505.1"/>
    </source>
</evidence>
<sequence length="221" mass="23277">MTNDRTALTRSELADLLTEAAQNVGGIPAAEYPTAAARSYLHPVLGPLAAGPRVITELNDRFEGFVATEPRPAGSAGLFALASYASALGWLTESFAELTSSVDEICTRVGIPTEPRAPIVAAPGGTERDDEFDFAFNALELEAVRNAAEAAGLAPDDYVEVLSQSLLAAARITDACMEISSGLLDDADLLSEVSDRPRLDNDPGSLPALVRSLLARMETTE</sequence>
<accession>A0A423V7C0</accession>
<reference evidence="1 2" key="1">
    <citation type="submission" date="2018-08" db="EMBL/GenBank/DDBJ databases">
        <title>Streptomyces globisporus 1912-4Crt, whole genome shotgun sequence.</title>
        <authorList>
            <person name="Matselyukh B."/>
        </authorList>
    </citation>
    <scope>NUCLEOTIDE SEQUENCE [LARGE SCALE GENOMIC DNA]</scope>
    <source>
        <strain evidence="1 2">1912-4Crt</strain>
    </source>
</reference>
<protein>
    <submittedName>
        <fullName evidence="1">Uncharacterized protein</fullName>
    </submittedName>
</protein>
<dbReference type="AlphaFoldDB" id="A0A423V7C0"/>
<proteinExistence type="predicted"/>
<dbReference type="EMBL" id="QWFA01000001">
    <property type="protein sequence ID" value="ROV70505.1"/>
    <property type="molecule type" value="Genomic_DNA"/>
</dbReference>
<comment type="caution">
    <text evidence="1">The sequence shown here is derived from an EMBL/GenBank/DDBJ whole genome shotgun (WGS) entry which is preliminary data.</text>
</comment>
<gene>
    <name evidence="1" type="ORF">D3105_00265</name>
</gene>
<dbReference type="RefSeq" id="WP_118898993.1">
    <property type="nucleotide sequence ID" value="NZ_QWFA01000001.1"/>
</dbReference>
<name>A0A423V7C0_STRGL</name>
<dbReference type="Proteomes" id="UP000285596">
    <property type="component" value="Unassembled WGS sequence"/>
</dbReference>